<dbReference type="Proteomes" id="UP000789572">
    <property type="component" value="Unassembled WGS sequence"/>
</dbReference>
<feature type="non-terminal residue" evidence="1">
    <location>
        <position position="245"/>
    </location>
</feature>
<gene>
    <name evidence="1" type="ORF">POCULU_LOCUS9209</name>
</gene>
<proteinExistence type="predicted"/>
<sequence length="245" mass="28108">FEKDLQQIEKRLSELLTPDERSSSRAILERIGLNDIESFITQVEGKTDEVKDYQPVVAAILDQACQGFNLSVLHDTRRGGRSGKVYVDGHIGQTDVINNLRPLLKSLTEIPYPQTFSFAVKSDLQTDYKHALGQMAEATALFYTTRDRQPTDNYTRHYTYFSIASDVRSWLILMSYVDVDNNDIHIIDSGIKKWEDLNHYIIQILIYLDKLDLRASAEVTDNVFQDTFLMRVEASYGRLYKGTVP</sequence>
<evidence type="ECO:0000313" key="2">
    <source>
        <dbReference type="Proteomes" id="UP000789572"/>
    </source>
</evidence>
<dbReference type="AlphaFoldDB" id="A0A9N9DFF7"/>
<accession>A0A9N9DFF7</accession>
<reference evidence="1" key="1">
    <citation type="submission" date="2021-06" db="EMBL/GenBank/DDBJ databases">
        <authorList>
            <person name="Kallberg Y."/>
            <person name="Tangrot J."/>
            <person name="Rosling A."/>
        </authorList>
    </citation>
    <scope>NUCLEOTIDE SEQUENCE</scope>
    <source>
        <strain evidence="1">IA702</strain>
    </source>
</reference>
<keyword evidence="2" id="KW-1185">Reference proteome</keyword>
<name>A0A9N9DFF7_9GLOM</name>
<comment type="caution">
    <text evidence="1">The sequence shown here is derived from an EMBL/GenBank/DDBJ whole genome shotgun (WGS) entry which is preliminary data.</text>
</comment>
<dbReference type="EMBL" id="CAJVPJ010003218">
    <property type="protein sequence ID" value="CAG8636903.1"/>
    <property type="molecule type" value="Genomic_DNA"/>
</dbReference>
<organism evidence="1 2">
    <name type="scientific">Paraglomus occultum</name>
    <dbReference type="NCBI Taxonomy" id="144539"/>
    <lineage>
        <taxon>Eukaryota</taxon>
        <taxon>Fungi</taxon>
        <taxon>Fungi incertae sedis</taxon>
        <taxon>Mucoromycota</taxon>
        <taxon>Glomeromycotina</taxon>
        <taxon>Glomeromycetes</taxon>
        <taxon>Paraglomerales</taxon>
        <taxon>Paraglomeraceae</taxon>
        <taxon>Paraglomus</taxon>
    </lineage>
</organism>
<evidence type="ECO:0000313" key="1">
    <source>
        <dbReference type="EMBL" id="CAG8636903.1"/>
    </source>
</evidence>
<protein>
    <submittedName>
        <fullName evidence="1">5408_t:CDS:1</fullName>
    </submittedName>
</protein>
<feature type="non-terminal residue" evidence="1">
    <location>
        <position position="1"/>
    </location>
</feature>